<dbReference type="GO" id="GO:0005739">
    <property type="term" value="C:mitochondrion"/>
    <property type="evidence" value="ECO:0007669"/>
    <property type="project" value="TreeGrafter"/>
</dbReference>
<protein>
    <submittedName>
        <fullName evidence="4">Putative aspartate--tRNA ligase, mitochondrial</fullName>
    </submittedName>
</protein>
<dbReference type="SUPFAM" id="SSF50249">
    <property type="entry name" value="Nucleic acid-binding proteins"/>
    <property type="match status" value="1"/>
</dbReference>
<dbReference type="InterPro" id="IPR004365">
    <property type="entry name" value="NA-bd_OB_tRNA"/>
</dbReference>
<dbReference type="GO" id="GO:0005524">
    <property type="term" value="F:ATP binding"/>
    <property type="evidence" value="ECO:0007669"/>
    <property type="project" value="UniProtKB-KW"/>
</dbReference>
<dbReference type="InterPro" id="IPR012340">
    <property type="entry name" value="NA-bd_OB-fold"/>
</dbReference>
<keyword evidence="2" id="KW-0030">Aminoacyl-tRNA synthetase</keyword>
<dbReference type="GO" id="GO:0003676">
    <property type="term" value="F:nucleic acid binding"/>
    <property type="evidence" value="ECO:0007669"/>
    <property type="project" value="InterPro"/>
</dbReference>
<evidence type="ECO:0000259" key="3">
    <source>
        <dbReference type="Pfam" id="PF01336"/>
    </source>
</evidence>
<accession>A0A2G8KEV3</accession>
<dbReference type="PANTHER" id="PTHR22594">
    <property type="entry name" value="ASPARTYL/LYSYL-TRNA SYNTHETASE"/>
    <property type="match status" value="1"/>
</dbReference>
<dbReference type="Gene3D" id="2.40.50.140">
    <property type="entry name" value="Nucleic acid-binding proteins"/>
    <property type="match status" value="1"/>
</dbReference>
<dbReference type="STRING" id="307972.A0A2G8KEV3"/>
<evidence type="ECO:0000256" key="2">
    <source>
        <dbReference type="ARBA" id="ARBA00023146"/>
    </source>
</evidence>
<evidence type="ECO:0000313" key="4">
    <source>
        <dbReference type="EMBL" id="PIK46495.1"/>
    </source>
</evidence>
<evidence type="ECO:0000256" key="1">
    <source>
        <dbReference type="ARBA" id="ARBA00022917"/>
    </source>
</evidence>
<dbReference type="GO" id="GO:0004815">
    <property type="term" value="F:aspartate-tRNA ligase activity"/>
    <property type="evidence" value="ECO:0007669"/>
    <property type="project" value="TreeGrafter"/>
</dbReference>
<organism evidence="4 5">
    <name type="scientific">Stichopus japonicus</name>
    <name type="common">Sea cucumber</name>
    <dbReference type="NCBI Taxonomy" id="307972"/>
    <lineage>
        <taxon>Eukaryota</taxon>
        <taxon>Metazoa</taxon>
        <taxon>Echinodermata</taxon>
        <taxon>Eleutherozoa</taxon>
        <taxon>Echinozoa</taxon>
        <taxon>Holothuroidea</taxon>
        <taxon>Aspidochirotacea</taxon>
        <taxon>Aspidochirotida</taxon>
        <taxon>Stichopodidae</taxon>
        <taxon>Apostichopus</taxon>
    </lineage>
</organism>
<dbReference type="AlphaFoldDB" id="A0A2G8KEV3"/>
<dbReference type="OrthoDB" id="439710at2759"/>
<dbReference type="PANTHER" id="PTHR22594:SF5">
    <property type="entry name" value="ASPARTATE--TRNA LIGASE, MITOCHONDRIAL"/>
    <property type="match status" value="1"/>
</dbReference>
<dbReference type="Pfam" id="PF01336">
    <property type="entry name" value="tRNA_anti-codon"/>
    <property type="match status" value="1"/>
</dbReference>
<dbReference type="EMBL" id="MRZV01000640">
    <property type="protein sequence ID" value="PIK46495.1"/>
    <property type="molecule type" value="Genomic_DNA"/>
</dbReference>
<proteinExistence type="predicted"/>
<keyword evidence="1" id="KW-0648">Protein biosynthesis</keyword>
<dbReference type="GO" id="GO:0006422">
    <property type="term" value="P:aspartyl-tRNA aminoacylation"/>
    <property type="evidence" value="ECO:0007669"/>
    <property type="project" value="TreeGrafter"/>
</dbReference>
<dbReference type="Proteomes" id="UP000230750">
    <property type="component" value="Unassembled WGS sequence"/>
</dbReference>
<feature type="domain" description="OB" evidence="3">
    <location>
        <begin position="54"/>
        <end position="135"/>
    </location>
</feature>
<sequence>MDSEAFALFVECTIWYQLGACQRLNEEVKLVLGSLSWRTHTCGELRAADEGKAVTLCGWLQHKRFDFLVTLRDSHGVTQAVLPEDKVTRGKLSHRLSSAHLESVVKVKGHVQKRPDKMNNTNADRDVEVVVEDLKFLTTVWRLLFNHMII</sequence>
<evidence type="ECO:0000313" key="5">
    <source>
        <dbReference type="Proteomes" id="UP000230750"/>
    </source>
</evidence>
<gene>
    <name evidence="4" type="ORF">BSL78_16622</name>
</gene>
<comment type="caution">
    <text evidence="4">The sequence shown here is derived from an EMBL/GenBank/DDBJ whole genome shotgun (WGS) entry which is preliminary data.</text>
</comment>
<keyword evidence="5" id="KW-1185">Reference proteome</keyword>
<keyword evidence="4" id="KW-0436">Ligase</keyword>
<reference evidence="4 5" key="1">
    <citation type="journal article" date="2017" name="PLoS Biol.">
        <title>The sea cucumber genome provides insights into morphological evolution and visceral regeneration.</title>
        <authorList>
            <person name="Zhang X."/>
            <person name="Sun L."/>
            <person name="Yuan J."/>
            <person name="Sun Y."/>
            <person name="Gao Y."/>
            <person name="Zhang L."/>
            <person name="Li S."/>
            <person name="Dai H."/>
            <person name="Hamel J.F."/>
            <person name="Liu C."/>
            <person name="Yu Y."/>
            <person name="Liu S."/>
            <person name="Lin W."/>
            <person name="Guo K."/>
            <person name="Jin S."/>
            <person name="Xu P."/>
            <person name="Storey K.B."/>
            <person name="Huan P."/>
            <person name="Zhang T."/>
            <person name="Zhou Y."/>
            <person name="Zhang J."/>
            <person name="Lin C."/>
            <person name="Li X."/>
            <person name="Xing L."/>
            <person name="Huo D."/>
            <person name="Sun M."/>
            <person name="Wang L."/>
            <person name="Mercier A."/>
            <person name="Li F."/>
            <person name="Yang H."/>
            <person name="Xiang J."/>
        </authorList>
    </citation>
    <scope>NUCLEOTIDE SEQUENCE [LARGE SCALE GENOMIC DNA]</scope>
    <source>
        <strain evidence="4">Shaxun</strain>
        <tissue evidence="4">Muscle</tissue>
    </source>
</reference>
<name>A0A2G8KEV3_STIJA</name>